<sequence>MAQNSSDERIGSRADNPKAAKETKREEASRLTKEAKGLGREAADLGSELVDDALETGRDYAARARSEAGRVYEVGQKRAEEAAFYAELGYEETAELIRRHPAQAMGLAVGVGVLIGMLITRR</sequence>
<dbReference type="RefSeq" id="WP_135817331.1">
    <property type="nucleotide sequence ID" value="NZ_SRPG01000069.1"/>
</dbReference>
<accession>A0A4Z1C481</accession>
<evidence type="ECO:0000313" key="4">
    <source>
        <dbReference type="Proteomes" id="UP000297972"/>
    </source>
</evidence>
<gene>
    <name evidence="3" type="ORF">E4L95_08995</name>
</gene>
<dbReference type="EMBL" id="SRPG01000069">
    <property type="protein sequence ID" value="TGN61810.1"/>
    <property type="molecule type" value="Genomic_DNA"/>
</dbReference>
<evidence type="ECO:0000256" key="1">
    <source>
        <dbReference type="SAM" id="MobiDB-lite"/>
    </source>
</evidence>
<protein>
    <submittedName>
        <fullName evidence="3">DUF883 family protein</fullName>
    </submittedName>
</protein>
<feature type="region of interest" description="Disordered" evidence="1">
    <location>
        <begin position="1"/>
        <end position="40"/>
    </location>
</feature>
<organism evidence="3 4">
    <name type="scientific">Paracoccus liaowanqingii</name>
    <dbReference type="NCBI Taxonomy" id="2560053"/>
    <lineage>
        <taxon>Bacteria</taxon>
        <taxon>Pseudomonadati</taxon>
        <taxon>Pseudomonadota</taxon>
        <taxon>Alphaproteobacteria</taxon>
        <taxon>Rhodobacterales</taxon>
        <taxon>Paracoccaceae</taxon>
        <taxon>Paracoccus</taxon>
    </lineage>
</organism>
<name>A0A4Z1C481_9RHOB</name>
<comment type="caution">
    <text evidence="3">The sequence shown here is derived from an EMBL/GenBank/DDBJ whole genome shotgun (WGS) entry which is preliminary data.</text>
</comment>
<reference evidence="3 4" key="1">
    <citation type="submission" date="2019-03" db="EMBL/GenBank/DDBJ databases">
        <authorList>
            <person name="Li J."/>
        </authorList>
    </citation>
    <scope>NUCLEOTIDE SEQUENCE [LARGE SCALE GENOMIC DNA]</scope>
    <source>
        <strain evidence="3 4">3058</strain>
    </source>
</reference>
<evidence type="ECO:0000313" key="3">
    <source>
        <dbReference type="EMBL" id="TGN61810.1"/>
    </source>
</evidence>
<dbReference type="Pfam" id="PF19029">
    <property type="entry name" value="DUF883_C"/>
    <property type="match status" value="1"/>
</dbReference>
<dbReference type="AlphaFoldDB" id="A0A4Z1C481"/>
<dbReference type="OrthoDB" id="8373403at2"/>
<evidence type="ECO:0000259" key="2">
    <source>
        <dbReference type="Pfam" id="PF19029"/>
    </source>
</evidence>
<keyword evidence="4" id="KW-1185">Reference proteome</keyword>
<proteinExistence type="predicted"/>
<dbReference type="Proteomes" id="UP000297972">
    <property type="component" value="Unassembled WGS sequence"/>
</dbReference>
<dbReference type="InterPro" id="IPR043605">
    <property type="entry name" value="DUF883_C"/>
</dbReference>
<feature type="domain" description="DUF883" evidence="2">
    <location>
        <begin position="95"/>
        <end position="122"/>
    </location>
</feature>